<dbReference type="Proteomes" id="UP000264006">
    <property type="component" value="Plasmid pEDY32-46I"/>
</dbReference>
<evidence type="ECO:0000259" key="1">
    <source>
        <dbReference type="Pfam" id="PF03235"/>
    </source>
</evidence>
<keyword evidence="2" id="KW-0614">Plasmid</keyword>
<dbReference type="PANTHER" id="PTHR39639:SF1">
    <property type="entry name" value="DUF262 DOMAIN-CONTAINING PROTEIN"/>
    <property type="match status" value="1"/>
</dbReference>
<dbReference type="AlphaFoldDB" id="A0A346Y656"/>
<name>A0A346Y656_9ACTN</name>
<dbReference type="KEGG" id="euz:DVS28_b0183"/>
<keyword evidence="3" id="KW-1185">Reference proteome</keyword>
<organism evidence="2 3">
    <name type="scientific">Euzebya pacifica</name>
    <dbReference type="NCBI Taxonomy" id="1608957"/>
    <lineage>
        <taxon>Bacteria</taxon>
        <taxon>Bacillati</taxon>
        <taxon>Actinomycetota</taxon>
        <taxon>Nitriliruptoria</taxon>
        <taxon>Euzebyales</taxon>
    </lineage>
</organism>
<reference evidence="2 3" key="1">
    <citation type="submission" date="2018-09" db="EMBL/GenBank/DDBJ databases">
        <title>Complete genome sequence of Euzebya sp. DY32-46 isolated from seawater of Pacific Ocean.</title>
        <authorList>
            <person name="Xu L."/>
            <person name="Wu Y.-H."/>
            <person name="Xu X.-W."/>
        </authorList>
    </citation>
    <scope>NUCLEOTIDE SEQUENCE [LARGE SCALE GENOMIC DNA]</scope>
    <source>
        <strain evidence="2 3">DY32-46</strain>
        <plasmid evidence="3">pedy32-46i</plasmid>
    </source>
</reference>
<dbReference type="PANTHER" id="PTHR39639">
    <property type="entry name" value="CHROMOSOME 16, WHOLE GENOME SHOTGUN SEQUENCE"/>
    <property type="match status" value="1"/>
</dbReference>
<evidence type="ECO:0000313" key="2">
    <source>
        <dbReference type="EMBL" id="AXV09953.1"/>
    </source>
</evidence>
<dbReference type="InterPro" id="IPR004919">
    <property type="entry name" value="GmrSD_N"/>
</dbReference>
<proteinExistence type="predicted"/>
<feature type="domain" description="GmrSD restriction endonucleases N-terminal" evidence="1">
    <location>
        <begin position="15"/>
        <end position="89"/>
    </location>
</feature>
<dbReference type="EMBL" id="CP031166">
    <property type="protein sequence ID" value="AXV09953.1"/>
    <property type="molecule type" value="Genomic_DNA"/>
</dbReference>
<geneLocation type="plasmid" evidence="3">
    <name>pedy32-46i</name>
</geneLocation>
<protein>
    <recommendedName>
        <fullName evidence="1">GmrSD restriction endonucleases N-terminal domain-containing protein</fullName>
    </recommendedName>
</protein>
<dbReference type="Pfam" id="PF03235">
    <property type="entry name" value="GmrSD_N"/>
    <property type="match status" value="1"/>
</dbReference>
<evidence type="ECO:0000313" key="3">
    <source>
        <dbReference type="Proteomes" id="UP000264006"/>
    </source>
</evidence>
<gene>
    <name evidence="2" type="ORF">DVS28_b0183</name>
</gene>
<sequence>MQFTRPDDGAPLLDLAPPYQRGRVWTPEQRVNLIRSLQMGLPIGAVLTSFRGWETTDGTYAVVDGRQRIETLRAWAAGDLRVPADFFNDDNIQQVAEDGTVSSADLTARGTRNWQRWPVNELQASGLSLAEEANLYLLINFGGTPQTDADRLRAATVASRG</sequence>
<accession>A0A346Y656</accession>